<evidence type="ECO:0000256" key="9">
    <source>
        <dbReference type="SAM" id="Phobius"/>
    </source>
</evidence>
<dbReference type="PROSITE" id="PS00217">
    <property type="entry name" value="SUGAR_TRANSPORT_2"/>
    <property type="match status" value="1"/>
</dbReference>
<dbReference type="GO" id="GO:0005351">
    <property type="term" value="F:carbohydrate:proton symporter activity"/>
    <property type="evidence" value="ECO:0007669"/>
    <property type="project" value="TreeGrafter"/>
</dbReference>
<evidence type="ECO:0000256" key="2">
    <source>
        <dbReference type="ARBA" id="ARBA00010992"/>
    </source>
</evidence>
<evidence type="ECO:0000256" key="3">
    <source>
        <dbReference type="ARBA" id="ARBA00022448"/>
    </source>
</evidence>
<dbReference type="AlphaFoldDB" id="A0A0C3DAU6"/>
<feature type="transmembrane region" description="Helical" evidence="9">
    <location>
        <begin position="95"/>
        <end position="114"/>
    </location>
</feature>
<organism evidence="11 12">
    <name type="scientific">Scleroderma citrinum Foug A</name>
    <dbReference type="NCBI Taxonomy" id="1036808"/>
    <lineage>
        <taxon>Eukaryota</taxon>
        <taxon>Fungi</taxon>
        <taxon>Dikarya</taxon>
        <taxon>Basidiomycota</taxon>
        <taxon>Agaricomycotina</taxon>
        <taxon>Agaricomycetes</taxon>
        <taxon>Agaricomycetidae</taxon>
        <taxon>Boletales</taxon>
        <taxon>Sclerodermatineae</taxon>
        <taxon>Sclerodermataceae</taxon>
        <taxon>Scleroderma</taxon>
    </lineage>
</organism>
<dbReference type="InterPro" id="IPR036259">
    <property type="entry name" value="MFS_trans_sf"/>
</dbReference>
<keyword evidence="4 9" id="KW-0812">Transmembrane</keyword>
<evidence type="ECO:0000259" key="10">
    <source>
        <dbReference type="PROSITE" id="PS50850"/>
    </source>
</evidence>
<feature type="transmembrane region" description="Helical" evidence="9">
    <location>
        <begin position="155"/>
        <end position="180"/>
    </location>
</feature>
<feature type="transmembrane region" description="Helical" evidence="9">
    <location>
        <begin position="422"/>
        <end position="441"/>
    </location>
</feature>
<dbReference type="HOGENOM" id="CLU_001265_30_12_1"/>
<reference evidence="11 12" key="1">
    <citation type="submission" date="2014-04" db="EMBL/GenBank/DDBJ databases">
        <authorList>
            <consortium name="DOE Joint Genome Institute"/>
            <person name="Kuo A."/>
            <person name="Kohler A."/>
            <person name="Nagy L.G."/>
            <person name="Floudas D."/>
            <person name="Copeland A."/>
            <person name="Barry K.W."/>
            <person name="Cichocki N."/>
            <person name="Veneault-Fourrey C."/>
            <person name="LaButti K."/>
            <person name="Lindquist E.A."/>
            <person name="Lipzen A."/>
            <person name="Lundell T."/>
            <person name="Morin E."/>
            <person name="Murat C."/>
            <person name="Sun H."/>
            <person name="Tunlid A."/>
            <person name="Henrissat B."/>
            <person name="Grigoriev I.V."/>
            <person name="Hibbett D.S."/>
            <person name="Martin F."/>
            <person name="Nordberg H.P."/>
            <person name="Cantor M.N."/>
            <person name="Hua S.X."/>
        </authorList>
    </citation>
    <scope>NUCLEOTIDE SEQUENCE [LARGE SCALE GENOMIC DNA]</scope>
    <source>
        <strain evidence="11 12">Foug A</strain>
    </source>
</reference>
<dbReference type="PROSITE" id="PS00216">
    <property type="entry name" value="SUGAR_TRANSPORT_1"/>
    <property type="match status" value="1"/>
</dbReference>
<dbReference type="Proteomes" id="UP000053989">
    <property type="component" value="Unassembled WGS sequence"/>
</dbReference>
<dbReference type="PROSITE" id="PS50850">
    <property type="entry name" value="MFS"/>
    <property type="match status" value="1"/>
</dbReference>
<feature type="transmembrane region" description="Helical" evidence="9">
    <location>
        <begin position="12"/>
        <end position="32"/>
    </location>
</feature>
<feature type="domain" description="Major facilitator superfamily (MFS) profile" evidence="10">
    <location>
        <begin position="15"/>
        <end position="476"/>
    </location>
</feature>
<keyword evidence="3 8" id="KW-0813">Transport</keyword>
<evidence type="ECO:0000256" key="4">
    <source>
        <dbReference type="ARBA" id="ARBA00022692"/>
    </source>
</evidence>
<feature type="transmembrane region" description="Helical" evidence="9">
    <location>
        <begin position="60"/>
        <end position="83"/>
    </location>
</feature>
<sequence>MLGDPSFKNARVYWLTFVVSLGMVIFGCNVDVTESMVSESFFATQYSLAKPNGPIDDSKVALFSFKLVSVLQTGAFFGALGSAPVSDWLGRRRTLMALIIIFSVGNILATVTVGSRGINYVYATRIISGIGIGGISVVSFAYVSECSPKDVRGRTIGLLAFMSATGAMVSSFVNIGILLHPADSENVWRVQFGLQLVPASLMFVGLLTVKESPRWLASRGRTQEGMLNLAYFRKAPRPSPEIRREMAEIEATVQEHAACKGFHIWGAFFGSGNFVRFVIAFVLFFFQQWSGQTSVDYYIHQIFNSIGYIGMKNSHLLSGFYGVFRMMSMMITVLFFVDTLGRKLSLFISAVGMGIALFAVGAILKTHPVHAITSHHPPIHASSASSAMASFLYLFVCFFSLGVGPISWIYVSDIFPTRTRHYGLAVASATRCLFSIVMIKITPALFDNLGYKFFFMFAAINIGGIAVFSIFLPETKGCSSEEMDIIFGAVTYEAREASIKVQERRLRYELASGVYHPSLAD</sequence>
<dbReference type="InterPro" id="IPR050360">
    <property type="entry name" value="MFS_Sugar_Transporters"/>
</dbReference>
<protein>
    <recommendedName>
        <fullName evidence="10">Major facilitator superfamily (MFS) profile domain-containing protein</fullName>
    </recommendedName>
</protein>
<dbReference type="NCBIfam" id="TIGR00879">
    <property type="entry name" value="SP"/>
    <property type="match status" value="1"/>
</dbReference>
<dbReference type="PANTHER" id="PTHR48022:SF23">
    <property type="entry name" value="MAJOR FACILITATOR SUPERFAMILY (MFS) PROFILE DOMAIN-CONTAINING PROTEIN"/>
    <property type="match status" value="1"/>
</dbReference>
<evidence type="ECO:0000256" key="5">
    <source>
        <dbReference type="ARBA" id="ARBA00022989"/>
    </source>
</evidence>
<feature type="transmembrane region" description="Helical" evidence="9">
    <location>
        <begin position="264"/>
        <end position="286"/>
    </location>
</feature>
<feature type="transmembrane region" description="Helical" evidence="9">
    <location>
        <begin position="384"/>
        <end position="410"/>
    </location>
</feature>
<feature type="transmembrane region" description="Helical" evidence="9">
    <location>
        <begin position="453"/>
        <end position="473"/>
    </location>
</feature>
<comment type="similarity">
    <text evidence="2 8">Belongs to the major facilitator superfamily. Sugar transporter (TC 2.A.1.1) family.</text>
</comment>
<dbReference type="EMBL" id="KN822179">
    <property type="protein sequence ID" value="KIM53509.1"/>
    <property type="molecule type" value="Genomic_DNA"/>
</dbReference>
<dbReference type="GO" id="GO:0016020">
    <property type="term" value="C:membrane"/>
    <property type="evidence" value="ECO:0007669"/>
    <property type="project" value="UniProtKB-SubCell"/>
</dbReference>
<evidence type="ECO:0000313" key="11">
    <source>
        <dbReference type="EMBL" id="KIM53509.1"/>
    </source>
</evidence>
<dbReference type="PANTHER" id="PTHR48022">
    <property type="entry name" value="PLASTIDIC GLUCOSE TRANSPORTER 4"/>
    <property type="match status" value="1"/>
</dbReference>
<reference evidence="12" key="2">
    <citation type="submission" date="2015-01" db="EMBL/GenBank/DDBJ databases">
        <title>Evolutionary Origins and Diversification of the Mycorrhizal Mutualists.</title>
        <authorList>
            <consortium name="DOE Joint Genome Institute"/>
            <consortium name="Mycorrhizal Genomics Consortium"/>
            <person name="Kohler A."/>
            <person name="Kuo A."/>
            <person name="Nagy L.G."/>
            <person name="Floudas D."/>
            <person name="Copeland A."/>
            <person name="Barry K.W."/>
            <person name="Cichocki N."/>
            <person name="Veneault-Fourrey C."/>
            <person name="LaButti K."/>
            <person name="Lindquist E.A."/>
            <person name="Lipzen A."/>
            <person name="Lundell T."/>
            <person name="Morin E."/>
            <person name="Murat C."/>
            <person name="Riley R."/>
            <person name="Ohm R."/>
            <person name="Sun H."/>
            <person name="Tunlid A."/>
            <person name="Henrissat B."/>
            <person name="Grigoriev I.V."/>
            <person name="Hibbett D.S."/>
            <person name="Martin F."/>
        </authorList>
    </citation>
    <scope>NUCLEOTIDE SEQUENCE [LARGE SCALE GENOMIC DNA]</scope>
    <source>
        <strain evidence="12">Foug A</strain>
    </source>
</reference>
<dbReference type="SUPFAM" id="SSF103473">
    <property type="entry name" value="MFS general substrate transporter"/>
    <property type="match status" value="1"/>
</dbReference>
<feature type="transmembrane region" description="Helical" evidence="9">
    <location>
        <begin position="192"/>
        <end position="209"/>
    </location>
</feature>
<proteinExistence type="inferred from homology"/>
<keyword evidence="12" id="KW-1185">Reference proteome</keyword>
<dbReference type="InterPro" id="IPR005828">
    <property type="entry name" value="MFS_sugar_transport-like"/>
</dbReference>
<dbReference type="Gene3D" id="1.20.1250.20">
    <property type="entry name" value="MFS general substrate transporter like domains"/>
    <property type="match status" value="1"/>
</dbReference>
<evidence type="ECO:0000256" key="6">
    <source>
        <dbReference type="ARBA" id="ARBA00023136"/>
    </source>
</evidence>
<evidence type="ECO:0000256" key="8">
    <source>
        <dbReference type="RuleBase" id="RU003346"/>
    </source>
</evidence>
<dbReference type="PRINTS" id="PR00171">
    <property type="entry name" value="SUGRTRNSPORT"/>
</dbReference>
<dbReference type="InterPro" id="IPR003663">
    <property type="entry name" value="Sugar/inositol_transpt"/>
</dbReference>
<evidence type="ECO:0000256" key="7">
    <source>
        <dbReference type="ARBA" id="ARBA00049119"/>
    </source>
</evidence>
<feature type="transmembrane region" description="Helical" evidence="9">
    <location>
        <begin position="319"/>
        <end position="337"/>
    </location>
</feature>
<dbReference type="InterPro" id="IPR005829">
    <property type="entry name" value="Sugar_transporter_CS"/>
</dbReference>
<comment type="catalytic activity">
    <reaction evidence="7">
        <text>myo-inositol(out) + H(+)(out) = myo-inositol(in) + H(+)(in)</text>
        <dbReference type="Rhea" id="RHEA:60364"/>
        <dbReference type="ChEBI" id="CHEBI:15378"/>
        <dbReference type="ChEBI" id="CHEBI:17268"/>
    </reaction>
</comment>
<feature type="transmembrane region" description="Helical" evidence="9">
    <location>
        <begin position="344"/>
        <end position="364"/>
    </location>
</feature>
<evidence type="ECO:0000256" key="1">
    <source>
        <dbReference type="ARBA" id="ARBA00004141"/>
    </source>
</evidence>
<accession>A0A0C3DAU6</accession>
<dbReference type="Pfam" id="PF00083">
    <property type="entry name" value="Sugar_tr"/>
    <property type="match status" value="1"/>
</dbReference>
<dbReference type="STRING" id="1036808.A0A0C3DAU6"/>
<gene>
    <name evidence="11" type="ORF">SCLCIDRAFT_17911</name>
</gene>
<dbReference type="OrthoDB" id="508119at2759"/>
<dbReference type="InParanoid" id="A0A0C3DAU6"/>
<dbReference type="InterPro" id="IPR020846">
    <property type="entry name" value="MFS_dom"/>
</dbReference>
<evidence type="ECO:0000313" key="12">
    <source>
        <dbReference type="Proteomes" id="UP000053989"/>
    </source>
</evidence>
<comment type="subcellular location">
    <subcellularLocation>
        <location evidence="1">Membrane</location>
        <topology evidence="1">Multi-pass membrane protein</topology>
    </subcellularLocation>
</comment>
<keyword evidence="6 9" id="KW-0472">Membrane</keyword>
<feature type="transmembrane region" description="Helical" evidence="9">
    <location>
        <begin position="120"/>
        <end position="143"/>
    </location>
</feature>
<keyword evidence="5 9" id="KW-1133">Transmembrane helix</keyword>
<name>A0A0C3DAU6_9AGAM</name>